<name>A0ABP0JYJ6_9DINO</name>
<sequence>MYARSFCLLLLLAAVSSHRDSNHLEQVSLAAEISAHMSTDLPKRGKKCTSTCAETKAAEQQQCCAEGLVCDVSGTCQLALGSKCKLSTMFGFGGPQKCGKSFSGPNLECGSADAKGDSYCCIETYTDFKEPGLLEVMKHAPPDGDKSKCCSGKVGNFKMGSLCSFLG</sequence>
<evidence type="ECO:0000313" key="4">
    <source>
        <dbReference type="Proteomes" id="UP001642464"/>
    </source>
</evidence>
<dbReference type="Proteomes" id="UP001642464">
    <property type="component" value="Unassembled WGS sequence"/>
</dbReference>
<keyword evidence="4" id="KW-1185">Reference proteome</keyword>
<proteinExistence type="predicted"/>
<dbReference type="EMBL" id="CAXAMM010009047">
    <property type="protein sequence ID" value="CAK9019217.1"/>
    <property type="molecule type" value="Genomic_DNA"/>
</dbReference>
<protein>
    <submittedName>
        <fullName evidence="3">Uncharacterized protein</fullName>
    </submittedName>
</protein>
<feature type="chain" id="PRO_5045029199" evidence="1">
    <location>
        <begin position="18"/>
        <end position="167"/>
    </location>
</feature>
<dbReference type="EMBL" id="CAXAMM010009058">
    <property type="protein sequence ID" value="CAK9019280.1"/>
    <property type="molecule type" value="Genomic_DNA"/>
</dbReference>
<evidence type="ECO:0000313" key="3">
    <source>
        <dbReference type="EMBL" id="CAK9019280.1"/>
    </source>
</evidence>
<comment type="caution">
    <text evidence="3">The sequence shown here is derived from an EMBL/GenBank/DDBJ whole genome shotgun (WGS) entry which is preliminary data.</text>
</comment>
<accession>A0ABP0JYJ6</accession>
<evidence type="ECO:0000313" key="2">
    <source>
        <dbReference type="EMBL" id="CAK9019217.1"/>
    </source>
</evidence>
<reference evidence="3 4" key="1">
    <citation type="submission" date="2024-02" db="EMBL/GenBank/DDBJ databases">
        <authorList>
            <person name="Chen Y."/>
            <person name="Shah S."/>
            <person name="Dougan E. K."/>
            <person name="Thang M."/>
            <person name="Chan C."/>
        </authorList>
    </citation>
    <scope>NUCLEOTIDE SEQUENCE [LARGE SCALE GENOMIC DNA]</scope>
</reference>
<evidence type="ECO:0000256" key="1">
    <source>
        <dbReference type="SAM" id="SignalP"/>
    </source>
</evidence>
<gene>
    <name evidence="2" type="ORF">SCF082_LOCUS14425</name>
    <name evidence="3" type="ORF">SCF082_LOCUS14442</name>
</gene>
<organism evidence="3 4">
    <name type="scientific">Durusdinium trenchii</name>
    <dbReference type="NCBI Taxonomy" id="1381693"/>
    <lineage>
        <taxon>Eukaryota</taxon>
        <taxon>Sar</taxon>
        <taxon>Alveolata</taxon>
        <taxon>Dinophyceae</taxon>
        <taxon>Suessiales</taxon>
        <taxon>Symbiodiniaceae</taxon>
        <taxon>Durusdinium</taxon>
    </lineage>
</organism>
<keyword evidence="1" id="KW-0732">Signal</keyword>
<feature type="signal peptide" evidence="1">
    <location>
        <begin position="1"/>
        <end position="17"/>
    </location>
</feature>